<dbReference type="AlphaFoldDB" id="A0A923T7N2"/>
<name>A0A923T7N2_9BACT</name>
<dbReference type="EMBL" id="JACSIT010000075">
    <property type="protein sequence ID" value="MBC6993716.1"/>
    <property type="molecule type" value="Genomic_DNA"/>
</dbReference>
<reference evidence="2" key="1">
    <citation type="submission" date="2020-08" db="EMBL/GenBank/DDBJ databases">
        <title>Lewinella bacteria from marine environments.</title>
        <authorList>
            <person name="Zhong Y."/>
        </authorList>
    </citation>
    <scope>NUCLEOTIDE SEQUENCE</scope>
    <source>
        <strain evidence="2">KCTC 42187</strain>
    </source>
</reference>
<feature type="transmembrane region" description="Helical" evidence="1">
    <location>
        <begin position="167"/>
        <end position="186"/>
    </location>
</feature>
<feature type="transmembrane region" description="Helical" evidence="1">
    <location>
        <begin position="29"/>
        <end position="50"/>
    </location>
</feature>
<feature type="transmembrane region" description="Helical" evidence="1">
    <location>
        <begin position="129"/>
        <end position="155"/>
    </location>
</feature>
<keyword evidence="1" id="KW-0472">Membrane</keyword>
<comment type="caution">
    <text evidence="2">The sequence shown here is derived from an EMBL/GenBank/DDBJ whole genome shotgun (WGS) entry which is preliminary data.</text>
</comment>
<sequence>MVLITWQYVPVNFAVAFLRLKQAEIALPYYRWAFFGHVYTSIFVLLLGGLQFIPALRRRWAVGHRWLGKAYVALVLLVAAPGGLVMGVHANGGWSAQLSFCLQAILWFVFTWRAFALARQRNWTEHRAFMLRSFALTLSAVSLRLWKWGIVFLFAPPPMDTYRLVAWLGWLGNLALVEGYLWWAYWKSTR</sequence>
<feature type="transmembrane region" description="Helical" evidence="1">
    <location>
        <begin position="96"/>
        <end position="117"/>
    </location>
</feature>
<proteinExistence type="predicted"/>
<feature type="transmembrane region" description="Helical" evidence="1">
    <location>
        <begin position="71"/>
        <end position="90"/>
    </location>
</feature>
<evidence type="ECO:0000313" key="3">
    <source>
        <dbReference type="Proteomes" id="UP000650081"/>
    </source>
</evidence>
<evidence type="ECO:0000313" key="2">
    <source>
        <dbReference type="EMBL" id="MBC6993716.1"/>
    </source>
</evidence>
<accession>A0A923T7N2</accession>
<dbReference type="Proteomes" id="UP000650081">
    <property type="component" value="Unassembled WGS sequence"/>
</dbReference>
<dbReference type="InterPro" id="IPR018750">
    <property type="entry name" value="DUF2306_membrane"/>
</dbReference>
<keyword evidence="1" id="KW-1133">Transmembrane helix</keyword>
<protein>
    <submittedName>
        <fullName evidence="2">DUF2306 domain-containing protein</fullName>
    </submittedName>
</protein>
<keyword evidence="1" id="KW-0812">Transmembrane</keyword>
<keyword evidence="3" id="KW-1185">Reference proteome</keyword>
<dbReference type="Pfam" id="PF10067">
    <property type="entry name" value="DUF2306"/>
    <property type="match status" value="1"/>
</dbReference>
<organism evidence="2 3">
    <name type="scientific">Neolewinella lacunae</name>
    <dbReference type="NCBI Taxonomy" id="1517758"/>
    <lineage>
        <taxon>Bacteria</taxon>
        <taxon>Pseudomonadati</taxon>
        <taxon>Bacteroidota</taxon>
        <taxon>Saprospiria</taxon>
        <taxon>Saprospirales</taxon>
        <taxon>Lewinellaceae</taxon>
        <taxon>Neolewinella</taxon>
    </lineage>
</organism>
<gene>
    <name evidence="2" type="ORF">H9S92_06065</name>
</gene>
<evidence type="ECO:0000256" key="1">
    <source>
        <dbReference type="SAM" id="Phobius"/>
    </source>
</evidence>